<dbReference type="Pfam" id="PF12879">
    <property type="entry name" value="SICA_C"/>
    <property type="match status" value="1"/>
</dbReference>
<organism evidence="4 5">
    <name type="scientific">Plasmodium fragile</name>
    <dbReference type="NCBI Taxonomy" id="5857"/>
    <lineage>
        <taxon>Eukaryota</taxon>
        <taxon>Sar</taxon>
        <taxon>Alveolata</taxon>
        <taxon>Apicomplexa</taxon>
        <taxon>Aconoidasida</taxon>
        <taxon>Haemosporida</taxon>
        <taxon>Plasmodiidae</taxon>
        <taxon>Plasmodium</taxon>
        <taxon>Plasmodium (Plasmodium)</taxon>
    </lineage>
</organism>
<feature type="region of interest" description="Disordered" evidence="1">
    <location>
        <begin position="454"/>
        <end position="578"/>
    </location>
</feature>
<sequence>MAAKFVDLLQQYAQRRSIDTSKEEGPGSFPDLIWKDIENIFNELMIYKKRPESSIHTLCSHRGEINGRKLQGAVQRVLCVEIMKVFFFMDGIKSTKDAGSVLHKDEHELVQYLRCIIGSVYLLKWSKDKCQMNGVIDYVRDAMPGIVGLYGASGGSDKCDWINMEHIGIGGRVVAAEVQNWMDKSKARDRRIAQGIKICSQEKHRGKHTSEGTSNTGTGILELLKHQDDGAIRKFIHEEQHMPKAVAQEIIRGVGRGQIDANKLQDKISKGVKEGWSTGEGTEVNGQPTREPDAESKDTQTKGGTTRPVHTSTTSPTTRSGTGTEDGSTTVTKPAPPQPVAPEGTETPQAPTAADKKPKKEEAPPVKVPEVPREVIPEEKIPVPTPPSDAQAPAVGPGGRSDTPPADASVGTQKGKDEETAGKCTRETTVFTHSNTAFGLNGARATITLSIASSSENADDCDTTPQDSGPGDAVVDGGNGAGNDDPPPLNPPKPKPNPNPNQSGSSGGSGGEPDSVGGISGGAAKGGAGGGSSGGVGASSGGGGGGDGGRGGGGGSQLTSGSSNQNDQDTGNTTQAGTKPFEVDLASPALNIEGATGGFVPPVPADGHVSSSGETPRDYAVPDLTGTVLTATTPILFFLTSVTVALLGYSLWKYFAHLAKRRRTYRIVRDVPSPPLEEEILQHLQRGDLPPPDYGYTMVTQPASTSGRGRPPRVHKRTIIELHLEVLNECAATEWENVKDDYLQLLVEQFMAGNTTCTSSSDVCTPDDGFATQDSTTNADSRTRDTPTYSDEPDACPRNDEDPDPWSSMEHIELAAQQNAHSNPEHAPSYCIHWINWIEQRKHILRQCTTQPWFLQLKAEWKQYLREHMVANAAHGVYVQRAFGEVATMERNKLDAWKEWVAKQHELLNIHGEEEWFQHLWSNIEETGVVTEHDGMPEQIRMLEGVSHIHTVDEKPTTFVTEHGPTVEKGLQVQEALDGGSALKVRHVPRPQPLHKQPYMKKPLTATIWILILALVIEQCEVERNLQETELYVDELLQQL</sequence>
<dbReference type="GeneID" id="24269577"/>
<dbReference type="OrthoDB" id="383264at2759"/>
<dbReference type="InterPro" id="IPR024288">
    <property type="entry name" value="SICA_C"/>
</dbReference>
<dbReference type="EMBL" id="KQ001702">
    <property type="protein sequence ID" value="KJP86072.1"/>
    <property type="molecule type" value="Genomic_DNA"/>
</dbReference>
<dbReference type="AlphaFoldDB" id="A0A0D9QH18"/>
<evidence type="ECO:0008006" key="6">
    <source>
        <dbReference type="Google" id="ProtNLM"/>
    </source>
</evidence>
<reference evidence="4 5" key="1">
    <citation type="submission" date="2014-03" db="EMBL/GenBank/DDBJ databases">
        <title>The Genome Sequence of Plasmodium fragile nilgiri.</title>
        <authorList>
            <consortium name="The Broad Institute Genomics Platform"/>
            <consortium name="The Broad Institute Genome Sequencing Center for Infectious Disease"/>
            <person name="Neafsey D."/>
            <person name="Duraisingh M."/>
            <person name="Young S.K."/>
            <person name="Zeng Q."/>
            <person name="Gargeya S."/>
            <person name="Abouelleil A."/>
            <person name="Alvarado L."/>
            <person name="Chapman S.B."/>
            <person name="Gainer-Dewar J."/>
            <person name="Goldberg J."/>
            <person name="Griggs A."/>
            <person name="Gujja S."/>
            <person name="Hansen M."/>
            <person name="Howarth C."/>
            <person name="Imamovic A."/>
            <person name="Larimer J."/>
            <person name="Pearson M."/>
            <person name="Poon T.W."/>
            <person name="Priest M."/>
            <person name="Roberts A."/>
            <person name="Saif S."/>
            <person name="Shea T."/>
            <person name="Sykes S."/>
            <person name="Wortman J."/>
            <person name="Nusbaum C."/>
            <person name="Birren B."/>
        </authorList>
    </citation>
    <scope>NUCLEOTIDE SEQUENCE [LARGE SCALE GENOMIC DNA]</scope>
    <source>
        <strain evidence="5">nilgiri</strain>
    </source>
</reference>
<evidence type="ECO:0000313" key="4">
    <source>
        <dbReference type="EMBL" id="KJP86072.1"/>
    </source>
</evidence>
<feature type="domain" description="Schizont-infected cell agglutination C-terminal" evidence="2">
    <location>
        <begin position="653"/>
        <end position="753"/>
    </location>
</feature>
<accession>A0A0D9QH18</accession>
<gene>
    <name evidence="4" type="ORF">AK88_04263</name>
</gene>
<evidence type="ECO:0000313" key="5">
    <source>
        <dbReference type="Proteomes" id="UP000054561"/>
    </source>
</evidence>
<proteinExistence type="predicted"/>
<dbReference type="Proteomes" id="UP000054561">
    <property type="component" value="Unassembled WGS sequence"/>
</dbReference>
<keyword evidence="5" id="KW-1185">Reference proteome</keyword>
<dbReference type="InterPro" id="IPR024290">
    <property type="entry name" value="SICA_extracell_a"/>
</dbReference>
<evidence type="ECO:0000256" key="1">
    <source>
        <dbReference type="SAM" id="MobiDB-lite"/>
    </source>
</evidence>
<feature type="compositionally biased region" description="Pro residues" evidence="1">
    <location>
        <begin position="485"/>
        <end position="499"/>
    </location>
</feature>
<feature type="compositionally biased region" description="Low complexity" evidence="1">
    <location>
        <begin position="303"/>
        <end position="323"/>
    </location>
</feature>
<name>A0A0D9QH18_PLAFR</name>
<feature type="compositionally biased region" description="Basic and acidic residues" evidence="1">
    <location>
        <begin position="414"/>
        <end position="426"/>
    </location>
</feature>
<feature type="compositionally biased region" description="Basic and acidic residues" evidence="1">
    <location>
        <begin position="290"/>
        <end position="300"/>
    </location>
</feature>
<feature type="region of interest" description="Disordered" evidence="1">
    <location>
        <begin position="592"/>
        <end position="618"/>
    </location>
</feature>
<protein>
    <recommendedName>
        <fullName evidence="6">Schizont-infected cell agglutination C-terminal domain-containing protein</fullName>
    </recommendedName>
</protein>
<feature type="compositionally biased region" description="Basic and acidic residues" evidence="1">
    <location>
        <begin position="354"/>
        <end position="381"/>
    </location>
</feature>
<feature type="compositionally biased region" description="Gly residues" evidence="1">
    <location>
        <begin position="518"/>
        <end position="556"/>
    </location>
</feature>
<feature type="region of interest" description="Disordered" evidence="1">
    <location>
        <begin position="757"/>
        <end position="807"/>
    </location>
</feature>
<feature type="compositionally biased region" description="Polar residues" evidence="1">
    <location>
        <begin position="564"/>
        <end position="577"/>
    </location>
</feature>
<feature type="compositionally biased region" description="Polar residues" evidence="1">
    <location>
        <begin position="427"/>
        <end position="438"/>
    </location>
</feature>
<dbReference type="RefSeq" id="XP_012337296.1">
    <property type="nucleotide sequence ID" value="XM_012481873.1"/>
</dbReference>
<evidence type="ECO:0000259" key="3">
    <source>
        <dbReference type="Pfam" id="PF12887"/>
    </source>
</evidence>
<feature type="domain" description="Schizont-infected cell agglutination extracellular alpha" evidence="3">
    <location>
        <begin position="9"/>
        <end position="181"/>
    </location>
</feature>
<feature type="region of interest" description="Disordered" evidence="1">
    <location>
        <begin position="270"/>
        <end position="442"/>
    </location>
</feature>
<evidence type="ECO:0000259" key="2">
    <source>
        <dbReference type="Pfam" id="PF12879"/>
    </source>
</evidence>
<dbReference type="VEuPathDB" id="PlasmoDB:AK88_04263"/>
<dbReference type="Pfam" id="PF12887">
    <property type="entry name" value="SICA_alpha"/>
    <property type="match status" value="1"/>
</dbReference>